<dbReference type="Proteomes" id="UP000790347">
    <property type="component" value="Unassembled WGS sequence"/>
</dbReference>
<comment type="caution">
    <text evidence="1">The sequence shown here is derived from an EMBL/GenBank/DDBJ whole genome shotgun (WGS) entry which is preliminary data.</text>
</comment>
<sequence length="73" mass="9060">MLLSSSIIDRYHYQPKKKCSMNILYNREYILHNSTFKWDPNKSDYHHHQIRMYMNTDYLNDDMNLKCFTEDSY</sequence>
<name>A0A922L028_DERFA</name>
<reference evidence="1" key="1">
    <citation type="submission" date="2013-05" db="EMBL/GenBank/DDBJ databases">
        <authorList>
            <person name="Yim A.K.Y."/>
            <person name="Chan T.F."/>
            <person name="Ji K.M."/>
            <person name="Liu X.Y."/>
            <person name="Zhou J.W."/>
            <person name="Li R.Q."/>
            <person name="Yang K.Y."/>
            <person name="Li J."/>
            <person name="Li M."/>
            <person name="Law P.T.W."/>
            <person name="Wu Y.L."/>
            <person name="Cai Z.L."/>
            <person name="Qin H."/>
            <person name="Bao Y."/>
            <person name="Leung R.K.K."/>
            <person name="Ng P.K.S."/>
            <person name="Zou J."/>
            <person name="Zhong X.J."/>
            <person name="Ran P.X."/>
            <person name="Zhong N.S."/>
            <person name="Liu Z.G."/>
            <person name="Tsui S.K.W."/>
        </authorList>
    </citation>
    <scope>NUCLEOTIDE SEQUENCE</scope>
    <source>
        <strain evidence="1">Derf</strain>
        <tissue evidence="1">Whole organism</tissue>
    </source>
</reference>
<proteinExistence type="predicted"/>
<dbReference type="EMBL" id="ASGP02000007">
    <property type="protein sequence ID" value="KAH9497057.1"/>
    <property type="molecule type" value="Genomic_DNA"/>
</dbReference>
<accession>A0A922L028</accession>
<gene>
    <name evidence="1" type="ORF">DERF_013068</name>
</gene>
<keyword evidence="2" id="KW-1185">Reference proteome</keyword>
<organism evidence="1 2">
    <name type="scientific">Dermatophagoides farinae</name>
    <name type="common">American house dust mite</name>
    <dbReference type="NCBI Taxonomy" id="6954"/>
    <lineage>
        <taxon>Eukaryota</taxon>
        <taxon>Metazoa</taxon>
        <taxon>Ecdysozoa</taxon>
        <taxon>Arthropoda</taxon>
        <taxon>Chelicerata</taxon>
        <taxon>Arachnida</taxon>
        <taxon>Acari</taxon>
        <taxon>Acariformes</taxon>
        <taxon>Sarcoptiformes</taxon>
        <taxon>Astigmata</taxon>
        <taxon>Psoroptidia</taxon>
        <taxon>Analgoidea</taxon>
        <taxon>Pyroglyphidae</taxon>
        <taxon>Dermatophagoidinae</taxon>
        <taxon>Dermatophagoides</taxon>
    </lineage>
</organism>
<dbReference type="AlphaFoldDB" id="A0A922L028"/>
<evidence type="ECO:0000313" key="1">
    <source>
        <dbReference type="EMBL" id="KAH9497057.1"/>
    </source>
</evidence>
<evidence type="ECO:0000313" key="2">
    <source>
        <dbReference type="Proteomes" id="UP000790347"/>
    </source>
</evidence>
<reference evidence="1" key="2">
    <citation type="journal article" date="2022" name="Res Sq">
        <title>Comparative Genomics Reveals Insights into the Divergent Evolution of Astigmatic Mites and Household Pest Adaptations.</title>
        <authorList>
            <person name="Xiong Q."/>
            <person name="Wan A.T.-Y."/>
            <person name="Liu X.-Y."/>
            <person name="Fung C.S.-H."/>
            <person name="Xiao X."/>
            <person name="Malainual N."/>
            <person name="Hou J."/>
            <person name="Wang L."/>
            <person name="Wang M."/>
            <person name="Yang K."/>
            <person name="Cui Y."/>
            <person name="Leung E."/>
            <person name="Nong W."/>
            <person name="Shin S.-K."/>
            <person name="Au S."/>
            <person name="Jeong K.Y."/>
            <person name="Chew F.T."/>
            <person name="Hui J."/>
            <person name="Leung T.F."/>
            <person name="Tungtrongchitr A."/>
            <person name="Zhong N."/>
            <person name="Liu Z."/>
            <person name="Tsui S."/>
        </authorList>
    </citation>
    <scope>NUCLEOTIDE SEQUENCE</scope>
    <source>
        <strain evidence="1">Derf</strain>
        <tissue evidence="1">Whole organism</tissue>
    </source>
</reference>
<protein>
    <submittedName>
        <fullName evidence="1">Uncharacterized protein</fullName>
    </submittedName>
</protein>